<evidence type="ECO:0008006" key="4">
    <source>
        <dbReference type="Google" id="ProtNLM"/>
    </source>
</evidence>
<evidence type="ECO:0000313" key="2">
    <source>
        <dbReference type="EMBL" id="BAC68437.1"/>
    </source>
</evidence>
<organism evidence="2 3">
    <name type="scientific">Streptomyces avermitilis (strain ATCC 31267 / DSM 46492 / JCM 5070 / NBRC 14893 / NCIMB 12804 / NRRL 8165 / MA-4680)</name>
    <dbReference type="NCBI Taxonomy" id="227882"/>
    <lineage>
        <taxon>Bacteria</taxon>
        <taxon>Bacillati</taxon>
        <taxon>Actinomycetota</taxon>
        <taxon>Actinomycetes</taxon>
        <taxon>Kitasatosporales</taxon>
        <taxon>Streptomycetaceae</taxon>
        <taxon>Streptomyces</taxon>
    </lineage>
</organism>
<dbReference type="KEGG" id="sma:SAVERM_727"/>
<dbReference type="InterPro" id="IPR025361">
    <property type="entry name" value="DUF4265"/>
</dbReference>
<proteinExistence type="predicted"/>
<dbReference type="HOGENOM" id="CLU_117657_0_0_11"/>
<evidence type="ECO:0000256" key="1">
    <source>
        <dbReference type="SAM" id="MobiDB-lite"/>
    </source>
</evidence>
<gene>
    <name evidence="2" type="ORF">SAVERM_727</name>
</gene>
<protein>
    <recommendedName>
        <fullName evidence="4">DUF4265 domain-containing protein</fullName>
    </recommendedName>
</protein>
<accession>Q82PZ4</accession>
<name>Q82PZ4_STRAW</name>
<dbReference type="Pfam" id="PF14085">
    <property type="entry name" value="DUF4265"/>
    <property type="match status" value="1"/>
</dbReference>
<sequence>MSRPLERSLLAPPLRPHHKSPDVMGSSSDLVRGVIDDRRMMAVMENVVEKIKVRFRFIPREGWFPQDTEGLWATKLGDETASVQNAPFLQDGIAEGDVVRYRTDSDGLHWAVHRVSSSGNCTIRVVPVPTGPLGRRPQAVRQRLSAFGLGGEVFSEDFPMVAFTAPAGADFAGIKALLKRGRDEGWWHYEVGCGTDEWWNA</sequence>
<dbReference type="AlphaFoldDB" id="Q82PZ4"/>
<dbReference type="Proteomes" id="UP000000428">
    <property type="component" value="Chromosome"/>
</dbReference>
<reference evidence="2 3" key="2">
    <citation type="journal article" date="2003" name="Nat. Biotechnol.">
        <title>Complete genome sequence and comparative analysis of the industrial microorganism Streptomyces avermitilis.</title>
        <authorList>
            <person name="Ikeda H."/>
            <person name="Ishikawa J."/>
            <person name="Hanamoto A."/>
            <person name="Shinose M."/>
            <person name="Kikuchi H."/>
            <person name="Shiba T."/>
            <person name="Sakaki Y."/>
            <person name="Hattori M."/>
            <person name="Omura S."/>
        </authorList>
    </citation>
    <scope>NUCLEOTIDE SEQUENCE [LARGE SCALE GENOMIC DNA]</scope>
    <source>
        <strain evidence="3">ATCC 31267 / DSM 46492 / JCM 5070 / NBRC 14893 / NCIMB 12804 / NRRL 8165 / MA-4680</strain>
    </source>
</reference>
<evidence type="ECO:0000313" key="3">
    <source>
        <dbReference type="Proteomes" id="UP000000428"/>
    </source>
</evidence>
<feature type="region of interest" description="Disordered" evidence="1">
    <location>
        <begin position="1"/>
        <end position="27"/>
    </location>
</feature>
<reference evidence="2 3" key="1">
    <citation type="journal article" date="2001" name="Proc. Natl. Acad. Sci. U.S.A.">
        <title>Genome sequence of an industrial microorganism Streptomyces avermitilis: deducing the ability of producing secondary metabolites.</title>
        <authorList>
            <person name="Omura S."/>
            <person name="Ikeda H."/>
            <person name="Ishikawa J."/>
            <person name="Hanamoto A."/>
            <person name="Takahashi C."/>
            <person name="Shinose M."/>
            <person name="Takahashi Y."/>
            <person name="Horikawa H."/>
            <person name="Nakazawa H."/>
            <person name="Osonoe T."/>
            <person name="Kikuchi H."/>
            <person name="Shiba T."/>
            <person name="Sakaki Y."/>
            <person name="Hattori M."/>
        </authorList>
    </citation>
    <scope>NUCLEOTIDE SEQUENCE [LARGE SCALE GENOMIC DNA]</scope>
    <source>
        <strain evidence="3">ATCC 31267 / DSM 46492 / JCM 5070 / NBRC 14893 / NCIMB 12804 / NRRL 8165 / MA-4680</strain>
    </source>
</reference>
<dbReference type="eggNOG" id="ENOG502ZPT7">
    <property type="taxonomic scope" value="Bacteria"/>
</dbReference>
<dbReference type="EMBL" id="BA000030">
    <property type="protein sequence ID" value="BAC68437.1"/>
    <property type="molecule type" value="Genomic_DNA"/>
</dbReference>
<reference evidence="2 3" key="3">
    <citation type="journal article" date="2014" name="J. Ind. Microbiol. Biotechnol.">
        <title>Genome mining of the Streptomyces avermitilis genome and development of genome-minimized hosts for heterologous expression of biosynthetic gene clusters.</title>
        <authorList>
            <person name="Ikeda H."/>
            <person name="Shin-ya K."/>
            <person name="Omura S."/>
        </authorList>
    </citation>
    <scope>NUCLEOTIDE SEQUENCE [LARGE SCALE GENOMIC DNA]</scope>
    <source>
        <strain evidence="3">ATCC 31267 / DSM 46492 / JCM 5070 / NBRC 14893 / NCIMB 12804 / NRRL 8165 / MA-4680</strain>
    </source>
</reference>
<keyword evidence="3" id="KW-1185">Reference proteome</keyword>